<dbReference type="SUPFAM" id="SSF69572">
    <property type="entry name" value="Activating enzymes of the ubiquitin-like proteins"/>
    <property type="match status" value="1"/>
</dbReference>
<dbReference type="InterPro" id="IPR000594">
    <property type="entry name" value="ThiF_NAD_FAD-bd"/>
</dbReference>
<dbReference type="OrthoDB" id="206053at2759"/>
<comment type="similarity">
    <text evidence="1">Belongs to the ubiquitin-activating E1 family. UBA5 subfamily.</text>
</comment>
<keyword evidence="7" id="KW-0067">ATP-binding</keyword>
<accession>A0A836KU01</accession>
<dbReference type="FunFam" id="3.40.50.720:FF:000531">
    <property type="entry name" value="NAD/FAD dependent dehydrogenase, putative"/>
    <property type="match status" value="1"/>
</dbReference>
<protein>
    <recommendedName>
        <fullName evidence="2">Ubiquitin-like modifier-activating enzyme 5</fullName>
    </recommendedName>
</protein>
<dbReference type="GO" id="GO:0071566">
    <property type="term" value="F:UFM1 activating enzyme activity"/>
    <property type="evidence" value="ECO:0007669"/>
    <property type="project" value="TreeGrafter"/>
</dbReference>
<keyword evidence="3" id="KW-0479">Metal-binding</keyword>
<evidence type="ECO:0000313" key="9">
    <source>
        <dbReference type="EMBL" id="KAG5482735.1"/>
    </source>
</evidence>
<dbReference type="PANTHER" id="PTHR10953:SF9">
    <property type="entry name" value="UBIQUITIN-LIKE MODIFIER-ACTIVATING ENZYME 5"/>
    <property type="match status" value="1"/>
</dbReference>
<keyword evidence="4" id="KW-0547">Nucleotide-binding</keyword>
<name>A0A836KU01_LEIEN</name>
<comment type="caution">
    <text evidence="9">The sequence shown here is derived from an EMBL/GenBank/DDBJ whole genome shotgun (WGS) entry which is preliminary data.</text>
</comment>
<evidence type="ECO:0000256" key="1">
    <source>
        <dbReference type="ARBA" id="ARBA00005339"/>
    </source>
</evidence>
<evidence type="ECO:0000256" key="2">
    <source>
        <dbReference type="ARBA" id="ARBA00016279"/>
    </source>
</evidence>
<dbReference type="InterPro" id="IPR029752">
    <property type="entry name" value="D-isomer_DH_CS1"/>
</dbReference>
<dbReference type="CDD" id="cd00757">
    <property type="entry name" value="ThiF_MoeB_HesA_family"/>
    <property type="match status" value="1"/>
</dbReference>
<sequence length="402" mass="43167">MSSSSSPESKKLSAEVRDDNPYSRLMALQRMGVVDNYESIRDKAVAIVGAGGVGSVVAEMLTRCGIGKLLLFDYDTVEMANMNRLFYRPEQRGQKKVDAAKETLQGINPDTVIEPHAYNITSTGHWQRFSDALTKGGIAPNSPIDLLLCCVDNFQARLTVNLACLMYEVPWMESGVSENAVSGHIQLLLPGVTPCYECCPPLVVATGLPEAKREGVCAASLPTTMGIVAGFLAQNTLKYLLHFGEVSEYVGYDAVRDHFPRVELKANPECRNALCGERQAAYAARVRAMGEAAHPFYAARKARADRAAKERQAAQARATACAAEWGITVEAEGKDSLAVEGGAATVVLPATPPGSNVGGESGLEYAYSGTAADRTDAEDADKYVKTTDASVEELMARMKAIQ</sequence>
<evidence type="ECO:0000256" key="3">
    <source>
        <dbReference type="ARBA" id="ARBA00022723"/>
    </source>
</evidence>
<evidence type="ECO:0000259" key="8">
    <source>
        <dbReference type="Pfam" id="PF00899"/>
    </source>
</evidence>
<dbReference type="PRINTS" id="PR00420">
    <property type="entry name" value="RNGMNOXGNASE"/>
</dbReference>
<reference evidence="9 10" key="1">
    <citation type="submission" date="2021-02" db="EMBL/GenBank/DDBJ databases">
        <title>Leishmania (Mundinia) enrietti genome sequencing and assembly.</title>
        <authorList>
            <person name="Almutairi H."/>
            <person name="Gatherer D."/>
        </authorList>
    </citation>
    <scope>NUCLEOTIDE SEQUENCE [LARGE SCALE GENOMIC DNA]</scope>
    <source>
        <strain evidence="9">CUR178</strain>
    </source>
</reference>
<evidence type="ECO:0000256" key="4">
    <source>
        <dbReference type="ARBA" id="ARBA00022741"/>
    </source>
</evidence>
<keyword evidence="10" id="KW-1185">Reference proteome</keyword>
<evidence type="ECO:0000256" key="7">
    <source>
        <dbReference type="ARBA" id="ARBA00022840"/>
    </source>
</evidence>
<dbReference type="GO" id="GO:0005829">
    <property type="term" value="C:cytosol"/>
    <property type="evidence" value="ECO:0007669"/>
    <property type="project" value="TreeGrafter"/>
</dbReference>
<keyword evidence="5" id="KW-0833">Ubl conjugation pathway</keyword>
<dbReference type="KEGG" id="lenr:94173941"/>
<gene>
    <name evidence="9" type="ORF">CUR178_06772</name>
</gene>
<dbReference type="GO" id="GO:0046872">
    <property type="term" value="F:metal ion binding"/>
    <property type="evidence" value="ECO:0007669"/>
    <property type="project" value="UniProtKB-KW"/>
</dbReference>
<evidence type="ECO:0000256" key="6">
    <source>
        <dbReference type="ARBA" id="ARBA00022833"/>
    </source>
</evidence>
<dbReference type="RefSeq" id="XP_067694425.1">
    <property type="nucleotide sequence ID" value="XM_067838431.1"/>
</dbReference>
<dbReference type="PROSITE" id="PS00065">
    <property type="entry name" value="D_2_HYDROXYACID_DH_1"/>
    <property type="match status" value="1"/>
</dbReference>
<dbReference type="GO" id="GO:0071569">
    <property type="term" value="P:protein ufmylation"/>
    <property type="evidence" value="ECO:0007669"/>
    <property type="project" value="TreeGrafter"/>
</dbReference>
<keyword evidence="6" id="KW-0862">Zinc</keyword>
<dbReference type="InterPro" id="IPR045886">
    <property type="entry name" value="ThiF/MoeB/HesA"/>
</dbReference>
<dbReference type="Proteomes" id="UP000674179">
    <property type="component" value="Chromosome 15"/>
</dbReference>
<proteinExistence type="inferred from homology"/>
<dbReference type="EMBL" id="JAFHKP010000015">
    <property type="protein sequence ID" value="KAG5482735.1"/>
    <property type="molecule type" value="Genomic_DNA"/>
</dbReference>
<dbReference type="InterPro" id="IPR035985">
    <property type="entry name" value="Ubiquitin-activating_enz"/>
</dbReference>
<dbReference type="PANTHER" id="PTHR10953">
    <property type="entry name" value="UBIQUITIN-ACTIVATING ENZYME E1"/>
    <property type="match status" value="1"/>
</dbReference>
<dbReference type="GO" id="GO:0005524">
    <property type="term" value="F:ATP binding"/>
    <property type="evidence" value="ECO:0007669"/>
    <property type="project" value="UniProtKB-KW"/>
</dbReference>
<organism evidence="9 10">
    <name type="scientific">Leishmania enriettii</name>
    <dbReference type="NCBI Taxonomy" id="5663"/>
    <lineage>
        <taxon>Eukaryota</taxon>
        <taxon>Discoba</taxon>
        <taxon>Euglenozoa</taxon>
        <taxon>Kinetoplastea</taxon>
        <taxon>Metakinetoplastina</taxon>
        <taxon>Trypanosomatida</taxon>
        <taxon>Trypanosomatidae</taxon>
        <taxon>Leishmaniinae</taxon>
        <taxon>Leishmania</taxon>
    </lineage>
</organism>
<dbReference type="GeneID" id="94173941"/>
<dbReference type="Gene3D" id="3.40.50.720">
    <property type="entry name" value="NAD(P)-binding Rossmann-like Domain"/>
    <property type="match status" value="1"/>
</dbReference>
<evidence type="ECO:0000313" key="10">
    <source>
        <dbReference type="Proteomes" id="UP000674179"/>
    </source>
</evidence>
<dbReference type="Pfam" id="PF00899">
    <property type="entry name" value="ThiF"/>
    <property type="match status" value="1"/>
</dbReference>
<evidence type="ECO:0000256" key="5">
    <source>
        <dbReference type="ARBA" id="ARBA00022786"/>
    </source>
</evidence>
<dbReference type="AlphaFoldDB" id="A0A836KU01"/>
<feature type="domain" description="THIF-type NAD/FAD binding fold" evidence="8">
    <location>
        <begin position="22"/>
        <end position="271"/>
    </location>
</feature>